<proteinExistence type="inferred from homology"/>
<evidence type="ECO:0000313" key="3">
    <source>
        <dbReference type="Proteomes" id="UP000243459"/>
    </source>
</evidence>
<dbReference type="InterPro" id="IPR038595">
    <property type="entry name" value="LOR_sf"/>
</dbReference>
<gene>
    <name evidence="2" type="ORF">A4U43_C02F17070</name>
</gene>
<dbReference type="AlphaFoldDB" id="A0A5P1FNV3"/>
<name>A0A5P1FNV3_ASPOF</name>
<sequence length="201" mass="22736">MGRIHPAKNMSGDGESSVWTVWKKSSMAFQGTDGFSVYNDKGKLAFRLDNYSRKHKELVLMDGGGKPLLSLRPQILSIHDQWNGFKESEEDSKTRSKSNIFSIKRKSILHSTDEVEVFMTNGITPDFQVEGCFWKRNCKIRSKSGEIVAKTSRKKVNKSVILSDDVFSLEIRPGIDCELIMAFVVVLDRICQKPHATLMCS</sequence>
<evidence type="ECO:0008006" key="4">
    <source>
        <dbReference type="Google" id="ProtNLM"/>
    </source>
</evidence>
<dbReference type="SUPFAM" id="SSF54518">
    <property type="entry name" value="Tubby C-terminal domain-like"/>
    <property type="match status" value="1"/>
</dbReference>
<keyword evidence="3" id="KW-1185">Reference proteome</keyword>
<dbReference type="PANTHER" id="PTHR31087:SF95">
    <property type="entry name" value="EXPRESSED PROTEIN"/>
    <property type="match status" value="1"/>
</dbReference>
<dbReference type="EMBL" id="CM007382">
    <property type="protein sequence ID" value="ONK78310.1"/>
    <property type="molecule type" value="Genomic_DNA"/>
</dbReference>
<evidence type="ECO:0000313" key="2">
    <source>
        <dbReference type="EMBL" id="ONK78310.1"/>
    </source>
</evidence>
<reference evidence="3" key="1">
    <citation type="journal article" date="2017" name="Nat. Commun.">
        <title>The asparagus genome sheds light on the origin and evolution of a young Y chromosome.</title>
        <authorList>
            <person name="Harkess A."/>
            <person name="Zhou J."/>
            <person name="Xu C."/>
            <person name="Bowers J.E."/>
            <person name="Van der Hulst R."/>
            <person name="Ayyampalayam S."/>
            <person name="Mercati F."/>
            <person name="Riccardi P."/>
            <person name="McKain M.R."/>
            <person name="Kakrana A."/>
            <person name="Tang H."/>
            <person name="Ray J."/>
            <person name="Groenendijk J."/>
            <person name="Arikit S."/>
            <person name="Mathioni S.M."/>
            <person name="Nakano M."/>
            <person name="Shan H."/>
            <person name="Telgmann-Rauber A."/>
            <person name="Kanno A."/>
            <person name="Yue Z."/>
            <person name="Chen H."/>
            <person name="Li W."/>
            <person name="Chen Y."/>
            <person name="Xu X."/>
            <person name="Zhang Y."/>
            <person name="Luo S."/>
            <person name="Chen H."/>
            <person name="Gao J."/>
            <person name="Mao Z."/>
            <person name="Pires J.C."/>
            <person name="Luo M."/>
            <person name="Kudrna D."/>
            <person name="Wing R.A."/>
            <person name="Meyers B.C."/>
            <person name="Yi K."/>
            <person name="Kong H."/>
            <person name="Lavrijsen P."/>
            <person name="Sunseri F."/>
            <person name="Falavigna A."/>
            <person name="Ye Y."/>
            <person name="Leebens-Mack J.H."/>
            <person name="Chen G."/>
        </authorList>
    </citation>
    <scope>NUCLEOTIDE SEQUENCE [LARGE SCALE GENOMIC DNA]</scope>
    <source>
        <strain evidence="3">cv. DH0086</strain>
    </source>
</reference>
<comment type="similarity">
    <text evidence="1">Belongs to the LOR family.</text>
</comment>
<organism evidence="2 3">
    <name type="scientific">Asparagus officinalis</name>
    <name type="common">Garden asparagus</name>
    <dbReference type="NCBI Taxonomy" id="4686"/>
    <lineage>
        <taxon>Eukaryota</taxon>
        <taxon>Viridiplantae</taxon>
        <taxon>Streptophyta</taxon>
        <taxon>Embryophyta</taxon>
        <taxon>Tracheophyta</taxon>
        <taxon>Spermatophyta</taxon>
        <taxon>Magnoliopsida</taxon>
        <taxon>Liliopsida</taxon>
        <taxon>Asparagales</taxon>
        <taxon>Asparagaceae</taxon>
        <taxon>Asparagoideae</taxon>
        <taxon>Asparagus</taxon>
    </lineage>
</organism>
<dbReference type="InterPro" id="IPR007612">
    <property type="entry name" value="LOR"/>
</dbReference>
<dbReference type="InterPro" id="IPR025659">
    <property type="entry name" value="Tubby-like_C"/>
</dbReference>
<evidence type="ECO:0000256" key="1">
    <source>
        <dbReference type="ARBA" id="ARBA00005437"/>
    </source>
</evidence>
<dbReference type="PANTHER" id="PTHR31087">
    <property type="match status" value="1"/>
</dbReference>
<dbReference type="Proteomes" id="UP000243459">
    <property type="component" value="Chromosome 2"/>
</dbReference>
<protein>
    <recommendedName>
        <fullName evidence="4">Tubby C-terminal domain-containing protein</fullName>
    </recommendedName>
</protein>
<dbReference type="Pfam" id="PF04525">
    <property type="entry name" value="LOR"/>
    <property type="match status" value="1"/>
</dbReference>
<accession>A0A5P1FNV3</accession>
<dbReference type="OrthoDB" id="680369at2759"/>
<dbReference type="Gene3D" id="2.40.160.200">
    <property type="entry name" value="LURP1-related"/>
    <property type="match status" value="1"/>
</dbReference>
<dbReference type="Gramene" id="ONK78310">
    <property type="protein sequence ID" value="ONK78310"/>
    <property type="gene ID" value="A4U43_C02F17070"/>
</dbReference>
<dbReference type="OMA" id="CELIMAF"/>